<name>A0ABN8X425_9GAMM</name>
<reference evidence="1 2" key="1">
    <citation type="submission" date="2023-03" db="EMBL/GenBank/DDBJ databases">
        <authorList>
            <person name="Pearce D."/>
        </authorList>
    </citation>
    <scope>NUCLEOTIDE SEQUENCE [LARGE SCALE GENOMIC DNA]</scope>
    <source>
        <strain evidence="1">Msz</strain>
    </source>
</reference>
<organism evidence="1 2">
    <name type="scientific">Methylocaldum szegediense</name>
    <dbReference type="NCBI Taxonomy" id="73780"/>
    <lineage>
        <taxon>Bacteria</taxon>
        <taxon>Pseudomonadati</taxon>
        <taxon>Pseudomonadota</taxon>
        <taxon>Gammaproteobacteria</taxon>
        <taxon>Methylococcales</taxon>
        <taxon>Methylococcaceae</taxon>
        <taxon>Methylocaldum</taxon>
    </lineage>
</organism>
<accession>A0ABN8X425</accession>
<protein>
    <submittedName>
        <fullName evidence="1">Uncharacterized protein</fullName>
    </submittedName>
</protein>
<proteinExistence type="predicted"/>
<dbReference type="EMBL" id="OX458333">
    <property type="protein sequence ID" value="CAI8806435.1"/>
    <property type="molecule type" value="Genomic_DNA"/>
</dbReference>
<evidence type="ECO:0000313" key="2">
    <source>
        <dbReference type="Proteomes" id="UP001162030"/>
    </source>
</evidence>
<sequence>MLGQRVLGEREEFLRDGHARVLPVLRMEKINNRVPPKPFARRPRPHRD</sequence>
<evidence type="ECO:0000313" key="1">
    <source>
        <dbReference type="EMBL" id="CAI8806435.1"/>
    </source>
</evidence>
<gene>
    <name evidence="1" type="ORF">MSZNOR_1690</name>
</gene>
<keyword evidence="2" id="KW-1185">Reference proteome</keyword>
<dbReference type="Proteomes" id="UP001162030">
    <property type="component" value="Chromosome"/>
</dbReference>